<feature type="domain" description="Amidohydrolase-related" evidence="1">
    <location>
        <begin position="12"/>
        <end position="252"/>
    </location>
</feature>
<dbReference type="GO" id="GO:0016787">
    <property type="term" value="F:hydrolase activity"/>
    <property type="evidence" value="ECO:0007669"/>
    <property type="project" value="InterPro"/>
</dbReference>
<dbReference type="Proteomes" id="UP000825051">
    <property type="component" value="Chromosome"/>
</dbReference>
<sequence>MSLIDTNVHLGPWPFSFLPEFNAPQLAAHLAAEGIDRALVSPLPAALAPDPLPANRTLFAAVRRTPTLLPLPVVNPALAHWREQLDATATGPLRAIKLLPPYHNYRPEAPRFAAFFAEVAARHLKVVVETRLEDDRHRYHGLSVKALTAKQLAPFLQRYPDLRPLVLGLGLPELRELAQQKLTAFSFDTAFVEWTDSIATLAKEFSTDRVMFGSHAPFLVARASLAKLTTAQLPAAVRRAFSSRNAEKFFGL</sequence>
<proteinExistence type="predicted"/>
<evidence type="ECO:0000313" key="3">
    <source>
        <dbReference type="Proteomes" id="UP000825051"/>
    </source>
</evidence>
<dbReference type="KEGG" id="ole:K0B96_11840"/>
<protein>
    <submittedName>
        <fullName evidence="2">Amidohydrolase family protein</fullName>
    </submittedName>
</protein>
<gene>
    <name evidence="2" type="ORF">K0B96_11840</name>
</gene>
<dbReference type="InterPro" id="IPR032466">
    <property type="entry name" value="Metal_Hydrolase"/>
</dbReference>
<dbReference type="Pfam" id="PF04909">
    <property type="entry name" value="Amidohydro_2"/>
    <property type="match status" value="1"/>
</dbReference>
<evidence type="ECO:0000313" key="2">
    <source>
        <dbReference type="EMBL" id="QYM78001.1"/>
    </source>
</evidence>
<dbReference type="AlphaFoldDB" id="A0A8F9TS43"/>
<dbReference type="Gene3D" id="3.20.20.140">
    <property type="entry name" value="Metal-dependent hydrolases"/>
    <property type="match status" value="1"/>
</dbReference>
<organism evidence="2 3">
    <name type="scientific">Horticoccus luteus</name>
    <dbReference type="NCBI Taxonomy" id="2862869"/>
    <lineage>
        <taxon>Bacteria</taxon>
        <taxon>Pseudomonadati</taxon>
        <taxon>Verrucomicrobiota</taxon>
        <taxon>Opitutia</taxon>
        <taxon>Opitutales</taxon>
        <taxon>Opitutaceae</taxon>
        <taxon>Horticoccus</taxon>
    </lineage>
</organism>
<name>A0A8F9TS43_9BACT</name>
<dbReference type="SUPFAM" id="SSF51556">
    <property type="entry name" value="Metallo-dependent hydrolases"/>
    <property type="match status" value="1"/>
</dbReference>
<dbReference type="RefSeq" id="WP_220161105.1">
    <property type="nucleotide sequence ID" value="NZ_CP080507.1"/>
</dbReference>
<accession>A0A8F9TS43</accession>
<keyword evidence="3" id="KW-1185">Reference proteome</keyword>
<evidence type="ECO:0000259" key="1">
    <source>
        <dbReference type="Pfam" id="PF04909"/>
    </source>
</evidence>
<reference evidence="2" key="1">
    <citation type="submission" date="2021-08" db="EMBL/GenBank/DDBJ databases">
        <title>Genome of a novel bacterium of the phylum Verrucomicrobia, Oleiharenicola sp. KSB-15.</title>
        <authorList>
            <person name="Chung J.-H."/>
            <person name="Ahn J.-H."/>
            <person name="Yoon Y."/>
            <person name="Kim D.-Y."/>
            <person name="An S.-H."/>
            <person name="Park I."/>
            <person name="Yeon J."/>
        </authorList>
    </citation>
    <scope>NUCLEOTIDE SEQUENCE</scope>
    <source>
        <strain evidence="2">KSB-15</strain>
    </source>
</reference>
<dbReference type="EMBL" id="CP080507">
    <property type="protein sequence ID" value="QYM78001.1"/>
    <property type="molecule type" value="Genomic_DNA"/>
</dbReference>
<dbReference type="InterPro" id="IPR006680">
    <property type="entry name" value="Amidohydro-rel"/>
</dbReference>